<reference evidence="3" key="1">
    <citation type="submission" date="2010-04" db="EMBL/GenBank/DDBJ databases">
        <title>Complete sequence of chromosome 2 of Burkholderia sp. CCGE1002.</title>
        <authorList>
            <consortium name="US DOE Joint Genome Institute"/>
            <person name="Lucas S."/>
            <person name="Copeland A."/>
            <person name="Lapidus A."/>
            <person name="Cheng J.-F."/>
            <person name="Bruce D."/>
            <person name="Goodwin L."/>
            <person name="Pitluck S."/>
            <person name="Chertkov O."/>
            <person name="Detter J.C."/>
            <person name="Han C."/>
            <person name="Tapia R."/>
            <person name="Land M."/>
            <person name="Hauser L."/>
            <person name="Kyrpides N."/>
            <person name="Ovchinnikova G."/>
            <person name="Martinez-Romero E."/>
            <person name="Hernandez M.A.R."/>
            <person name="Tiedje J.M."/>
            <person name="Woyke T."/>
        </authorList>
    </citation>
    <scope>NUCLEOTIDE SEQUENCE [LARGE SCALE GENOMIC DNA]</scope>
    <source>
        <strain evidence="3">CCGE1002</strain>
    </source>
</reference>
<dbReference type="eggNOG" id="ENOG5032ZFK">
    <property type="taxonomic scope" value="Bacteria"/>
</dbReference>
<dbReference type="KEGG" id="bge:BC1002_4142"/>
<protein>
    <submittedName>
        <fullName evidence="2">Uncharacterized protein</fullName>
    </submittedName>
</protein>
<reference evidence="2 3" key="2">
    <citation type="journal article" date="2012" name="J. Bacteriol.">
        <title>Genome Sequences of Burkholderia sp. Strains CCGE1002 and H160, Isolated from Legume Nodules in Mexico and Brazil.</title>
        <authorList>
            <person name="Ormeno-Orrillo E."/>
            <person name="Rogel M.A."/>
            <person name="Chueire L.M."/>
            <person name="Tiedje J.M."/>
            <person name="Martinez-Romero E."/>
            <person name="Hungria M."/>
        </authorList>
    </citation>
    <scope>NUCLEOTIDE SEQUENCE [LARGE SCALE GENOMIC DNA]</scope>
    <source>
        <strain evidence="2 3">CCGE1002</strain>
    </source>
</reference>
<organism evidence="2 3">
    <name type="scientific">Paraburkholderia atlantica</name>
    <dbReference type="NCBI Taxonomy" id="2654982"/>
    <lineage>
        <taxon>Bacteria</taxon>
        <taxon>Pseudomonadati</taxon>
        <taxon>Pseudomonadota</taxon>
        <taxon>Betaproteobacteria</taxon>
        <taxon>Burkholderiales</taxon>
        <taxon>Burkholderiaceae</taxon>
        <taxon>Paraburkholderia</taxon>
    </lineage>
</organism>
<dbReference type="RefSeq" id="WP_013091939.1">
    <property type="nucleotide sequence ID" value="NC_014118.1"/>
</dbReference>
<feature type="chain" id="PRO_5003079536" evidence="1">
    <location>
        <begin position="23"/>
        <end position="152"/>
    </location>
</feature>
<dbReference type="AlphaFoldDB" id="D5WI44"/>
<name>D5WI44_PARAM</name>
<sequence length="152" mass="15918">MKTNSWPTLIAVAIVTAVQSMAASSRPEMVTVRLTATPANAGKIGQAVLVEQGSGTAMSLLVGGVPKFTALPAHIYTFIYPGSCGNLGAKPAYALNQRVVLGDSVPTRVMRMWKFIPASMSDLTSSDYAVVLRTSAADGNVDVFCGNLNHTS</sequence>
<evidence type="ECO:0000313" key="2">
    <source>
        <dbReference type="EMBL" id="ADG18139.1"/>
    </source>
</evidence>
<evidence type="ECO:0000313" key="3">
    <source>
        <dbReference type="Proteomes" id="UP000002190"/>
    </source>
</evidence>
<evidence type="ECO:0000256" key="1">
    <source>
        <dbReference type="SAM" id="SignalP"/>
    </source>
</evidence>
<dbReference type="GeneID" id="301095409"/>
<proteinExistence type="predicted"/>
<dbReference type="EMBL" id="CP002014">
    <property type="protein sequence ID" value="ADG18139.1"/>
    <property type="molecule type" value="Genomic_DNA"/>
</dbReference>
<accession>D5WI44</accession>
<dbReference type="HOGENOM" id="CLU_146045_0_0_4"/>
<dbReference type="Proteomes" id="UP000002190">
    <property type="component" value="Chromosome 2"/>
</dbReference>
<feature type="signal peptide" evidence="1">
    <location>
        <begin position="1"/>
        <end position="22"/>
    </location>
</feature>
<keyword evidence="1" id="KW-0732">Signal</keyword>
<gene>
    <name evidence="2" type="ordered locus">BC1002_4142</name>
</gene>